<evidence type="ECO:0000313" key="2">
    <source>
        <dbReference type="Proteomes" id="UP001227268"/>
    </source>
</evidence>
<reference evidence="1" key="1">
    <citation type="submission" date="2023-04" db="EMBL/GenBank/DDBJ databases">
        <title>Draft Genome sequencing of Naganishia species isolated from polar environments using Oxford Nanopore Technology.</title>
        <authorList>
            <person name="Leo P."/>
            <person name="Venkateswaran K."/>
        </authorList>
    </citation>
    <scope>NUCLEOTIDE SEQUENCE</scope>
    <source>
        <strain evidence="1">MNA-CCFEE 5423</strain>
    </source>
</reference>
<sequence>MKFTHFSIPVLTTLLALGSISLAHAQPPASPPESVPEPTAAKRSNVERRNAQTGLGLKKSSSSDSKIAKNVLESTGEGYCSPSGPIENTLCAYETIESLNKDLYPTLHDLVTSDFFRHYKVDLFRECPFWYENGFCMNRDCGVETADEDHIPEKWRTKALSQVHVRDDQDSQPGCDVHAEDFCYIDSESPSSEGQYIDLMLNPERFTGYAGESAHKVWRAIYEENCFGLTEKVGIEYDADGSLNGGAGSGMTQLESGLGGQTSLMDSRKQQGFGTDMRRGAARAEECLEKRIYYRIISGLHASISIHICNEYLDQTTGEWGPNLQCFITRLASHPDRLSNVYFNAVLLLRAVARAAPYLEAYDIETAKNASDLIGLEKDHKVREEMHRVLDMAKMSGAGWFDEKALFRGDDAVELRDQFKYNFRNVSRILDCTGCDKCRLWGKLQISGIGTALKILFELDDKAFDPKRNPNLLQRSEIVALINTLHRISESLQSVEVFRKLYAKTQDEGQAKAAAAIEEAKAEAANRPQRKKQSSRPLWYPIIEYYHSLRSTCQQSFWRCLQQIQRGSIGLLVRLFGFEQKPHTHGTKKVEL</sequence>
<proteinExistence type="predicted"/>
<organism evidence="1 2">
    <name type="scientific">Naganishia friedmannii</name>
    <dbReference type="NCBI Taxonomy" id="89922"/>
    <lineage>
        <taxon>Eukaryota</taxon>
        <taxon>Fungi</taxon>
        <taxon>Dikarya</taxon>
        <taxon>Basidiomycota</taxon>
        <taxon>Agaricomycotina</taxon>
        <taxon>Tremellomycetes</taxon>
        <taxon>Filobasidiales</taxon>
        <taxon>Filobasidiaceae</taxon>
        <taxon>Naganishia</taxon>
    </lineage>
</organism>
<accession>A0ACC2VGI1</accession>
<evidence type="ECO:0000313" key="1">
    <source>
        <dbReference type="EMBL" id="KAJ9097721.1"/>
    </source>
</evidence>
<gene>
    <name evidence="1" type="ORF">QFC21_004759</name>
</gene>
<comment type="caution">
    <text evidence="1">The sequence shown here is derived from an EMBL/GenBank/DDBJ whole genome shotgun (WGS) entry which is preliminary data.</text>
</comment>
<dbReference type="EMBL" id="JASBWT010000016">
    <property type="protein sequence ID" value="KAJ9097721.1"/>
    <property type="molecule type" value="Genomic_DNA"/>
</dbReference>
<protein>
    <submittedName>
        <fullName evidence="1">Uncharacterized protein</fullName>
    </submittedName>
</protein>
<name>A0ACC2VGI1_9TREE</name>
<keyword evidence="2" id="KW-1185">Reference proteome</keyword>
<dbReference type="Proteomes" id="UP001227268">
    <property type="component" value="Unassembled WGS sequence"/>
</dbReference>